<dbReference type="GO" id="GO:0016491">
    <property type="term" value="F:oxidoreductase activity"/>
    <property type="evidence" value="ECO:0007669"/>
    <property type="project" value="UniProtKB-KW"/>
</dbReference>
<dbReference type="PRINTS" id="PR00081">
    <property type="entry name" value="GDHRDH"/>
</dbReference>
<dbReference type="InterPro" id="IPR036291">
    <property type="entry name" value="NAD(P)-bd_dom_sf"/>
</dbReference>
<comment type="similarity">
    <text evidence="2">Belongs to the short-chain dehydrogenases/reductases (SDR) family.</text>
</comment>
<dbReference type="PANTHER" id="PTHR44269:SF1">
    <property type="entry name" value="DEHYDROGENASE_REDUCTASE SDR FAMILY MEMBER 7"/>
    <property type="match status" value="1"/>
</dbReference>
<name>A0A2J7R1V6_9NEOP</name>
<comment type="caution">
    <text evidence="4">The sequence shown here is derived from an EMBL/GenBank/DDBJ whole genome shotgun (WGS) entry which is preliminary data.</text>
</comment>
<dbReference type="PRINTS" id="PR00080">
    <property type="entry name" value="SDRFAMILY"/>
</dbReference>
<protein>
    <recommendedName>
        <fullName evidence="6">Dehydrogenase/reductase SDR family member 7</fullName>
    </recommendedName>
</protein>
<evidence type="ECO:0000256" key="1">
    <source>
        <dbReference type="ARBA" id="ARBA00023002"/>
    </source>
</evidence>
<dbReference type="AlphaFoldDB" id="A0A2J7R1V6"/>
<evidence type="ECO:0000313" key="4">
    <source>
        <dbReference type="EMBL" id="PNF34816.1"/>
    </source>
</evidence>
<dbReference type="Pfam" id="PF00106">
    <property type="entry name" value="adh_short"/>
    <property type="match status" value="1"/>
</dbReference>
<feature type="transmembrane region" description="Helical" evidence="3">
    <location>
        <begin position="7"/>
        <end position="25"/>
    </location>
</feature>
<dbReference type="SUPFAM" id="SSF51735">
    <property type="entry name" value="NAD(P)-binding Rossmann-fold domains"/>
    <property type="match status" value="1"/>
</dbReference>
<sequence length="331" mass="36885">MNFITSLALIAVAYAILYVIALLFVDCDLRLAWAEKFGKPTDCLAGKVVWITGASSGIGEHISLALARAGVKLVLSARREHELERVKQNCLKIGKNLTEEDILILPMDMTAVENHSECFHQVISHFGQLDILVNNAGRSQRANWEDIDLAVDKEMFDLNVFGVLSLSRIAVKYFMKMKVGHIVVTSSLVGVNATPFPFSASYAGAKHALHGYFNALRSEKILSNINVTLLCPGPVFSNFLAESFTDRPGEKFGKAVQPTDRRMSVERCGHLCAVAIANKLNEAWISLLPYIPLCYIFVYYPNIGDHMMRLLGPNFFLKIRDTQVKMETKTE</sequence>
<keyword evidence="3" id="KW-0812">Transmembrane</keyword>
<dbReference type="EMBL" id="NEVH01008202">
    <property type="protein sequence ID" value="PNF34816.1"/>
    <property type="molecule type" value="Genomic_DNA"/>
</dbReference>
<gene>
    <name evidence="4" type="ORF">B7P43_G03781</name>
</gene>
<dbReference type="PANTHER" id="PTHR44269">
    <property type="entry name" value="DEHYDROGENASE/REDUCTASE SDR FAMILY MEMBER 7-RELATED"/>
    <property type="match status" value="1"/>
</dbReference>
<dbReference type="InterPro" id="IPR002347">
    <property type="entry name" value="SDR_fam"/>
</dbReference>
<keyword evidence="5" id="KW-1185">Reference proteome</keyword>
<keyword evidence="3" id="KW-1133">Transmembrane helix</keyword>
<keyword evidence="3" id="KW-0472">Membrane</keyword>
<feature type="transmembrane region" description="Helical" evidence="3">
    <location>
        <begin position="283"/>
        <end position="300"/>
    </location>
</feature>
<dbReference type="Gene3D" id="3.40.50.720">
    <property type="entry name" value="NAD(P)-binding Rossmann-like Domain"/>
    <property type="match status" value="1"/>
</dbReference>
<organism evidence="4 5">
    <name type="scientific">Cryptotermes secundus</name>
    <dbReference type="NCBI Taxonomy" id="105785"/>
    <lineage>
        <taxon>Eukaryota</taxon>
        <taxon>Metazoa</taxon>
        <taxon>Ecdysozoa</taxon>
        <taxon>Arthropoda</taxon>
        <taxon>Hexapoda</taxon>
        <taxon>Insecta</taxon>
        <taxon>Pterygota</taxon>
        <taxon>Neoptera</taxon>
        <taxon>Polyneoptera</taxon>
        <taxon>Dictyoptera</taxon>
        <taxon>Blattodea</taxon>
        <taxon>Blattoidea</taxon>
        <taxon>Termitoidae</taxon>
        <taxon>Kalotermitidae</taxon>
        <taxon>Cryptotermitinae</taxon>
        <taxon>Cryptotermes</taxon>
    </lineage>
</organism>
<dbReference type="InterPro" id="IPR020904">
    <property type="entry name" value="Sc_DH/Rdtase_CS"/>
</dbReference>
<reference evidence="4 5" key="1">
    <citation type="submission" date="2017-12" db="EMBL/GenBank/DDBJ databases">
        <title>Hemimetabolous genomes reveal molecular basis of termite eusociality.</title>
        <authorList>
            <person name="Harrison M.C."/>
            <person name="Jongepier E."/>
            <person name="Robertson H.M."/>
            <person name="Arning N."/>
            <person name="Bitard-Feildel T."/>
            <person name="Chao H."/>
            <person name="Childers C.P."/>
            <person name="Dinh H."/>
            <person name="Doddapaneni H."/>
            <person name="Dugan S."/>
            <person name="Gowin J."/>
            <person name="Greiner C."/>
            <person name="Han Y."/>
            <person name="Hu H."/>
            <person name="Hughes D.S.T."/>
            <person name="Huylmans A.-K."/>
            <person name="Kemena C."/>
            <person name="Kremer L.P.M."/>
            <person name="Lee S.L."/>
            <person name="Lopez-Ezquerra A."/>
            <person name="Mallet L."/>
            <person name="Monroy-Kuhn J.M."/>
            <person name="Moser A."/>
            <person name="Murali S.C."/>
            <person name="Muzny D.M."/>
            <person name="Otani S."/>
            <person name="Piulachs M.-D."/>
            <person name="Poelchau M."/>
            <person name="Qu J."/>
            <person name="Schaub F."/>
            <person name="Wada-Katsumata A."/>
            <person name="Worley K.C."/>
            <person name="Xie Q."/>
            <person name="Ylla G."/>
            <person name="Poulsen M."/>
            <person name="Gibbs R.A."/>
            <person name="Schal C."/>
            <person name="Richards S."/>
            <person name="Belles X."/>
            <person name="Korb J."/>
            <person name="Bornberg-Bauer E."/>
        </authorList>
    </citation>
    <scope>NUCLEOTIDE SEQUENCE [LARGE SCALE GENOMIC DNA]</scope>
    <source>
        <tissue evidence="4">Whole body</tissue>
    </source>
</reference>
<dbReference type="OrthoDB" id="47007at2759"/>
<proteinExistence type="inferred from homology"/>
<evidence type="ECO:0008006" key="6">
    <source>
        <dbReference type="Google" id="ProtNLM"/>
    </source>
</evidence>
<evidence type="ECO:0000256" key="2">
    <source>
        <dbReference type="RuleBase" id="RU000363"/>
    </source>
</evidence>
<dbReference type="PROSITE" id="PS00061">
    <property type="entry name" value="ADH_SHORT"/>
    <property type="match status" value="1"/>
</dbReference>
<evidence type="ECO:0000313" key="5">
    <source>
        <dbReference type="Proteomes" id="UP000235965"/>
    </source>
</evidence>
<keyword evidence="1" id="KW-0560">Oxidoreductase</keyword>
<dbReference type="Proteomes" id="UP000235965">
    <property type="component" value="Unassembled WGS sequence"/>
</dbReference>
<accession>A0A2J7R1V6</accession>
<dbReference type="InterPro" id="IPR053011">
    <property type="entry name" value="SDR_family_member_7"/>
</dbReference>
<evidence type="ECO:0000256" key="3">
    <source>
        <dbReference type="SAM" id="Phobius"/>
    </source>
</evidence>